<name>A0A2S4V2Q4_9BASI</name>
<protein>
    <submittedName>
        <fullName evidence="1">Uncharacterized protein</fullName>
    </submittedName>
</protein>
<keyword evidence="2" id="KW-1185">Reference proteome</keyword>
<dbReference type="VEuPathDB" id="FungiDB:PSTT_10830"/>
<accession>A0A2S4V2Q4</accession>
<sequence length="253" mass="27500">MFFLQSIKLPTSWKWLVFLAIHLSCSFSALRGAPVSRWCCWKHPTTSFNGRISGTHTAAEATYTHHPVGPSYQMPGNGAYPVAPSIHGDPYAAQPATGIPIGTQRYGNDFSSYGLTPHPPVDARFGPNGMIMAIKSQISFFNPTSLDDLQADMEISNYKLMAIPDNSKIMGASTGYNGKPTMASTSTPSQGVQLEWSGSAQPKLSNFAVPDSAKIGKTHEKSHAYLLLKQQEAIGLREPLNNIEAQSSKTRQK</sequence>
<proteinExistence type="predicted"/>
<dbReference type="VEuPathDB" id="FungiDB:PSHT_03998"/>
<dbReference type="EMBL" id="PKSL01000120">
    <property type="protein sequence ID" value="POW03804.1"/>
    <property type="molecule type" value="Genomic_DNA"/>
</dbReference>
<reference evidence="1" key="1">
    <citation type="submission" date="2017-12" db="EMBL/GenBank/DDBJ databases">
        <title>Gene loss provides genomic basis for host adaptation in cereal stripe rust fungi.</title>
        <authorList>
            <person name="Xia C."/>
        </authorList>
    </citation>
    <scope>NUCLEOTIDE SEQUENCE [LARGE SCALE GENOMIC DNA]</scope>
    <source>
        <strain evidence="1">93-210</strain>
    </source>
</reference>
<comment type="caution">
    <text evidence="1">The sequence shown here is derived from an EMBL/GenBank/DDBJ whole genome shotgun (WGS) entry which is preliminary data.</text>
</comment>
<gene>
    <name evidence="1" type="ORF">PSTT_10830</name>
</gene>
<evidence type="ECO:0000313" key="2">
    <source>
        <dbReference type="Proteomes" id="UP000239156"/>
    </source>
</evidence>
<dbReference type="AlphaFoldDB" id="A0A2S4V2Q4"/>
<evidence type="ECO:0000313" key="1">
    <source>
        <dbReference type="EMBL" id="POW03804.1"/>
    </source>
</evidence>
<organism evidence="1 2">
    <name type="scientific">Puccinia striiformis</name>
    <dbReference type="NCBI Taxonomy" id="27350"/>
    <lineage>
        <taxon>Eukaryota</taxon>
        <taxon>Fungi</taxon>
        <taxon>Dikarya</taxon>
        <taxon>Basidiomycota</taxon>
        <taxon>Pucciniomycotina</taxon>
        <taxon>Pucciniomycetes</taxon>
        <taxon>Pucciniales</taxon>
        <taxon>Pucciniaceae</taxon>
        <taxon>Puccinia</taxon>
    </lineage>
</organism>
<dbReference type="Proteomes" id="UP000239156">
    <property type="component" value="Unassembled WGS sequence"/>
</dbReference>